<dbReference type="PROSITE" id="PS00622">
    <property type="entry name" value="HTH_LUXR_1"/>
    <property type="match status" value="1"/>
</dbReference>
<dbReference type="InterPro" id="IPR016032">
    <property type="entry name" value="Sig_transdc_resp-reg_C-effctor"/>
</dbReference>
<dbReference type="InterPro" id="IPR000792">
    <property type="entry name" value="Tscrpt_reg_LuxR_C"/>
</dbReference>
<dbReference type="GO" id="GO:0004016">
    <property type="term" value="F:adenylate cyclase activity"/>
    <property type="evidence" value="ECO:0007669"/>
    <property type="project" value="TreeGrafter"/>
</dbReference>
<dbReference type="PATRIC" id="fig|1938.6.peg.6760"/>
<evidence type="ECO:0000313" key="5">
    <source>
        <dbReference type="EMBL" id="KOG12619.1"/>
    </source>
</evidence>
<dbReference type="GO" id="GO:0003677">
    <property type="term" value="F:DNA binding"/>
    <property type="evidence" value="ECO:0007669"/>
    <property type="project" value="InterPro"/>
</dbReference>
<dbReference type="SMART" id="SM00421">
    <property type="entry name" value="HTH_LUXR"/>
    <property type="match status" value="1"/>
</dbReference>
<dbReference type="EMBL" id="LGUP01000380">
    <property type="protein sequence ID" value="KOG12619.1"/>
    <property type="molecule type" value="Genomic_DNA"/>
</dbReference>
<dbReference type="SUPFAM" id="SSF46894">
    <property type="entry name" value="C-terminal effector domain of the bipartite response regulators"/>
    <property type="match status" value="1"/>
</dbReference>
<dbReference type="PANTHER" id="PTHR16305">
    <property type="entry name" value="TESTICULAR SOLUBLE ADENYLYL CYCLASE"/>
    <property type="match status" value="1"/>
</dbReference>
<dbReference type="SUPFAM" id="SSF48452">
    <property type="entry name" value="TPR-like"/>
    <property type="match status" value="1"/>
</dbReference>
<keyword evidence="2" id="KW-0067">ATP-binding</keyword>
<dbReference type="GO" id="GO:0006355">
    <property type="term" value="P:regulation of DNA-templated transcription"/>
    <property type="evidence" value="ECO:0007669"/>
    <property type="project" value="InterPro"/>
</dbReference>
<dbReference type="InterPro" id="IPR041664">
    <property type="entry name" value="AAA_16"/>
</dbReference>
<dbReference type="PANTHER" id="PTHR16305:SF35">
    <property type="entry name" value="TRANSCRIPTIONAL ACTIVATOR DOMAIN"/>
    <property type="match status" value="1"/>
</dbReference>
<dbReference type="Pfam" id="PF00196">
    <property type="entry name" value="GerE"/>
    <property type="match status" value="1"/>
</dbReference>
<evidence type="ECO:0000256" key="1">
    <source>
        <dbReference type="ARBA" id="ARBA00022741"/>
    </source>
</evidence>
<organism evidence="5 6">
    <name type="scientific">Streptomyces viridochromogenes</name>
    <dbReference type="NCBI Taxonomy" id="1938"/>
    <lineage>
        <taxon>Bacteria</taxon>
        <taxon>Bacillati</taxon>
        <taxon>Actinomycetota</taxon>
        <taxon>Actinomycetes</taxon>
        <taxon>Kitasatosporales</taxon>
        <taxon>Streptomycetaceae</taxon>
        <taxon>Streptomyces</taxon>
    </lineage>
</organism>
<sequence length="938" mass="100027">MGRRQEREELALLLSAAGKGRGGALVLSGEAGIGKTALLDSVHTLSGVRVLRVAGVEFETDLAFSALHQLCAPVMNRLSKLPMPQRHALEAAFGLGTRNVPDRFLVGLAVLGLLSRAAAERPLVCVVDDAQWLDQASAQALSFAARRAQTEPVLFLFAVREISGCQDLAGLPGMAVGGLPDDEARALLAARVRAPLDSPVRDRIVVEARGNPLALLELPRTIDLAGGFALPEQNAPRMTNSGTNGARGASGTDPTTASAKVVASFRARVTALPPDTRQLLLIAAAEPTGDPVVLWRAAHLLDIDAAAATPALDAELLSIGLWVRFRHPLVRSTVYGDASPAERRSVHRALADVMNEADEPDRRAWHRAQAAAGPDEEVARALERSADRAQSRGGAAAAAAFLEAATKLTPDAGHRAERALAAASAKRDVGASDAALELLAVADAQPLGDLARARAQTLRARIAFDRHRNDASVAELQRAAQSTAPLDTSAAREIILETLAAAVFVGRFAEGPRLREAAQAALAMPPAPSPARPLDLLLDGLATQVRDGFEAAAPLLRGVVDQYLRRPGDSAHSPGELWMACSAAMDLWDDMAWRMLADEQIRSSREAGALAALPMTLSYRALAHIHAGEFSDAAALVAESYAIAAEVGAPGLVYVDVSLAAWRGDETRTDELSSAAMSDAAERGEGRLATAVEYAQAVLCNGLGRYEAALTACRSVCELDEMGFHAWVPAEFVEAAVHCGRREEAERMLERLTERTRSSPTDWGVGMRLRSQALLSHGAEADELFGEAVARLDRSEGRVHAARARLLHGEWLRREGRSREAQAQLRTAHETLRSFGAEAFAERAARELRATGEQPVRHPTASAAGLLTAQEVVIARLVATGATSREVGERMFLSPRTVEAHLRNVYRKLGIRSRKQLRDLPALGEPGVLPGPDTMSRL</sequence>
<dbReference type="AlphaFoldDB" id="A0A0L8JGC1"/>
<dbReference type="InterPro" id="IPR027417">
    <property type="entry name" value="P-loop_NTPase"/>
</dbReference>
<reference evidence="5 6" key="1">
    <citation type="submission" date="2015-06" db="EMBL/GenBank/DDBJ databases">
        <authorList>
            <person name="Hoefler B.C."/>
            <person name="Straight P.D."/>
        </authorList>
    </citation>
    <scope>NUCLEOTIDE SEQUENCE [LARGE SCALE GENOMIC DNA]</scope>
    <source>
        <strain evidence="5 6">NRRL 3427</strain>
    </source>
</reference>
<keyword evidence="1" id="KW-0547">Nucleotide-binding</keyword>
<dbReference type="SUPFAM" id="SSF52540">
    <property type="entry name" value="P-loop containing nucleoside triphosphate hydrolases"/>
    <property type="match status" value="1"/>
</dbReference>
<accession>A0A0L8JGC1</accession>
<proteinExistence type="predicted"/>
<comment type="caution">
    <text evidence="5">The sequence shown here is derived from an EMBL/GenBank/DDBJ whole genome shotgun (WGS) entry which is preliminary data.</text>
</comment>
<dbReference type="InterPro" id="IPR036388">
    <property type="entry name" value="WH-like_DNA-bd_sf"/>
</dbReference>
<dbReference type="GO" id="GO:0005737">
    <property type="term" value="C:cytoplasm"/>
    <property type="evidence" value="ECO:0007669"/>
    <property type="project" value="TreeGrafter"/>
</dbReference>
<feature type="domain" description="HTH luxR-type" evidence="4">
    <location>
        <begin position="860"/>
        <end position="925"/>
    </location>
</feature>
<dbReference type="PROSITE" id="PS50043">
    <property type="entry name" value="HTH_LUXR_2"/>
    <property type="match status" value="1"/>
</dbReference>
<dbReference type="Proteomes" id="UP000037023">
    <property type="component" value="Unassembled WGS sequence"/>
</dbReference>
<feature type="region of interest" description="Disordered" evidence="3">
    <location>
        <begin position="233"/>
        <end position="255"/>
    </location>
</feature>
<dbReference type="CDD" id="cd06170">
    <property type="entry name" value="LuxR_C_like"/>
    <property type="match status" value="1"/>
</dbReference>
<dbReference type="Gene3D" id="1.10.10.10">
    <property type="entry name" value="Winged helix-like DNA-binding domain superfamily/Winged helix DNA-binding domain"/>
    <property type="match status" value="1"/>
</dbReference>
<gene>
    <name evidence="5" type="ORF">ADK34_31505</name>
</gene>
<dbReference type="InterPro" id="IPR011990">
    <property type="entry name" value="TPR-like_helical_dom_sf"/>
</dbReference>
<evidence type="ECO:0000256" key="3">
    <source>
        <dbReference type="SAM" id="MobiDB-lite"/>
    </source>
</evidence>
<protein>
    <recommendedName>
        <fullName evidence="4">HTH luxR-type domain-containing protein</fullName>
    </recommendedName>
</protein>
<evidence type="ECO:0000313" key="6">
    <source>
        <dbReference type="Proteomes" id="UP000037023"/>
    </source>
</evidence>
<dbReference type="PRINTS" id="PR00038">
    <property type="entry name" value="HTHLUXR"/>
</dbReference>
<evidence type="ECO:0000259" key="4">
    <source>
        <dbReference type="PROSITE" id="PS50043"/>
    </source>
</evidence>
<dbReference type="GO" id="GO:0005524">
    <property type="term" value="F:ATP binding"/>
    <property type="evidence" value="ECO:0007669"/>
    <property type="project" value="UniProtKB-KW"/>
</dbReference>
<dbReference type="Pfam" id="PF13191">
    <property type="entry name" value="AAA_16"/>
    <property type="match status" value="1"/>
</dbReference>
<name>A0A0L8JGC1_STRVR</name>
<evidence type="ECO:0000256" key="2">
    <source>
        <dbReference type="ARBA" id="ARBA00022840"/>
    </source>
</evidence>